<sequence length="292" mass="30371">MAAAAVSSGGGGGVSGGGCADTTRPALSRGRSALHPDRPCTQSGGSAGRLAGEPRRDRRARAAAAASLHGRDGWRGRRPREQMSGGDGRWGARPSLETVEGEPAPTRPALPPPLCSLPLPNLGWAARRARGGRRSGCGTDPTVTGWGGSGARGRAITPPCRVLTAQDVSTGACVGVMGNHSREAATALQYSAPRDRTPDPLPIVPAFSPLRHLCLPRERVTPAYAIMSGAAAANALTKKVSATKEILIGAGLAIAGGVVWRSWHMSYKSNVDEYYAKYEAAQRAKNAQQQQQ</sequence>
<keyword evidence="2" id="KW-1185">Reference proteome</keyword>
<reference evidence="1" key="1">
    <citation type="submission" date="2019-11" db="EMBL/GenBank/DDBJ databases">
        <title>Nori genome reveals adaptations in red seaweeds to the harsh intertidal environment.</title>
        <authorList>
            <person name="Wang D."/>
            <person name="Mao Y."/>
        </authorList>
    </citation>
    <scope>NUCLEOTIDE SEQUENCE</scope>
    <source>
        <tissue evidence="1">Gametophyte</tissue>
    </source>
</reference>
<dbReference type="EMBL" id="CM020620">
    <property type="protein sequence ID" value="KAK1867776.1"/>
    <property type="molecule type" value="Genomic_DNA"/>
</dbReference>
<evidence type="ECO:0000313" key="2">
    <source>
        <dbReference type="Proteomes" id="UP000798662"/>
    </source>
</evidence>
<name>A0ACC3CCQ3_PYRYE</name>
<proteinExistence type="predicted"/>
<evidence type="ECO:0000313" key="1">
    <source>
        <dbReference type="EMBL" id="KAK1867776.1"/>
    </source>
</evidence>
<comment type="caution">
    <text evidence="1">The sequence shown here is derived from an EMBL/GenBank/DDBJ whole genome shotgun (WGS) entry which is preliminary data.</text>
</comment>
<accession>A0ACC3CCQ3</accession>
<protein>
    <submittedName>
        <fullName evidence="1">Uncharacterized protein</fullName>
    </submittedName>
</protein>
<organism evidence="1 2">
    <name type="scientific">Pyropia yezoensis</name>
    <name type="common">Susabi-nori</name>
    <name type="synonym">Porphyra yezoensis</name>
    <dbReference type="NCBI Taxonomy" id="2788"/>
    <lineage>
        <taxon>Eukaryota</taxon>
        <taxon>Rhodophyta</taxon>
        <taxon>Bangiophyceae</taxon>
        <taxon>Bangiales</taxon>
        <taxon>Bangiaceae</taxon>
        <taxon>Pyropia</taxon>
    </lineage>
</organism>
<gene>
    <name evidence="1" type="ORF">I4F81_010276</name>
</gene>
<dbReference type="Proteomes" id="UP000798662">
    <property type="component" value="Chromosome 3"/>
</dbReference>